<dbReference type="GO" id="GO:0022857">
    <property type="term" value="F:transmembrane transporter activity"/>
    <property type="evidence" value="ECO:0007669"/>
    <property type="project" value="InterPro"/>
</dbReference>
<dbReference type="AlphaFoldDB" id="A0AAP0B8F0"/>
<sequence>MTSRRRRRARSGLSGSRAPYVPLSDLLFDFVALDGEDYENICSNDQPVFDQNFYFLGAKKTSAGFASALENINPSIAFVMALLFRVEKMDIRQRHGQAKIIGAGVTIAGTILMILYKGPAVEFFWTNGRQPQQQQNSGTLTADKHESNDYNRINGIVMLLASCFSWTSFLLLQVLKHIKVIPGKSEPKHLYLFPGRPDELCGGPAGRRLELGAMDFRLGHEDFRSNLLERPGFCECLQPSYHDPNYYLELNFFGREDNFGNSMGDPTPSKNGGKVEEPGLPVTVPSEKRPVETITGPLADQRH</sequence>
<keyword evidence="2 6" id="KW-0812">Transmembrane</keyword>
<keyword evidence="4 6" id="KW-0472">Membrane</keyword>
<protein>
    <submittedName>
        <fullName evidence="7">WAT1-related protein</fullName>
    </submittedName>
</protein>
<evidence type="ECO:0000313" key="7">
    <source>
        <dbReference type="EMBL" id="KAK8931442.1"/>
    </source>
</evidence>
<feature type="transmembrane region" description="Helical" evidence="6">
    <location>
        <begin position="153"/>
        <end position="175"/>
    </location>
</feature>
<dbReference type="EMBL" id="JBBWWQ010000014">
    <property type="protein sequence ID" value="KAK8931442.1"/>
    <property type="molecule type" value="Genomic_DNA"/>
</dbReference>
<feature type="transmembrane region" description="Helical" evidence="6">
    <location>
        <begin position="98"/>
        <end position="116"/>
    </location>
</feature>
<keyword evidence="8" id="KW-1185">Reference proteome</keyword>
<dbReference type="GO" id="GO:0016020">
    <property type="term" value="C:membrane"/>
    <property type="evidence" value="ECO:0007669"/>
    <property type="project" value="InterPro"/>
</dbReference>
<keyword evidence="3 6" id="KW-1133">Transmembrane helix</keyword>
<name>A0AAP0B8F0_9ASPA</name>
<evidence type="ECO:0000256" key="3">
    <source>
        <dbReference type="ARBA" id="ARBA00022989"/>
    </source>
</evidence>
<evidence type="ECO:0000256" key="6">
    <source>
        <dbReference type="SAM" id="Phobius"/>
    </source>
</evidence>
<reference evidence="7 8" key="1">
    <citation type="journal article" date="2022" name="Nat. Plants">
        <title>Genomes of leafy and leafless Platanthera orchids illuminate the evolution of mycoheterotrophy.</title>
        <authorList>
            <person name="Li M.H."/>
            <person name="Liu K.W."/>
            <person name="Li Z."/>
            <person name="Lu H.C."/>
            <person name="Ye Q.L."/>
            <person name="Zhang D."/>
            <person name="Wang J.Y."/>
            <person name="Li Y.F."/>
            <person name="Zhong Z.M."/>
            <person name="Liu X."/>
            <person name="Yu X."/>
            <person name="Liu D.K."/>
            <person name="Tu X.D."/>
            <person name="Liu B."/>
            <person name="Hao Y."/>
            <person name="Liao X.Y."/>
            <person name="Jiang Y.T."/>
            <person name="Sun W.H."/>
            <person name="Chen J."/>
            <person name="Chen Y.Q."/>
            <person name="Ai Y."/>
            <person name="Zhai J.W."/>
            <person name="Wu S.S."/>
            <person name="Zhou Z."/>
            <person name="Hsiao Y.Y."/>
            <person name="Wu W.L."/>
            <person name="Chen Y.Y."/>
            <person name="Lin Y.F."/>
            <person name="Hsu J.L."/>
            <person name="Li C.Y."/>
            <person name="Wang Z.W."/>
            <person name="Zhao X."/>
            <person name="Zhong W.Y."/>
            <person name="Ma X.K."/>
            <person name="Ma L."/>
            <person name="Huang J."/>
            <person name="Chen G.Z."/>
            <person name="Huang M.Z."/>
            <person name="Huang L."/>
            <person name="Peng D.H."/>
            <person name="Luo Y.B."/>
            <person name="Zou S.Q."/>
            <person name="Chen S.P."/>
            <person name="Lan S."/>
            <person name="Tsai W.C."/>
            <person name="Van de Peer Y."/>
            <person name="Liu Z.J."/>
        </authorList>
    </citation>
    <scope>NUCLEOTIDE SEQUENCE [LARGE SCALE GENOMIC DNA]</scope>
    <source>
        <strain evidence="7">Lor287</strain>
    </source>
</reference>
<organism evidence="7 8">
    <name type="scientific">Platanthera zijinensis</name>
    <dbReference type="NCBI Taxonomy" id="2320716"/>
    <lineage>
        <taxon>Eukaryota</taxon>
        <taxon>Viridiplantae</taxon>
        <taxon>Streptophyta</taxon>
        <taxon>Embryophyta</taxon>
        <taxon>Tracheophyta</taxon>
        <taxon>Spermatophyta</taxon>
        <taxon>Magnoliopsida</taxon>
        <taxon>Liliopsida</taxon>
        <taxon>Asparagales</taxon>
        <taxon>Orchidaceae</taxon>
        <taxon>Orchidoideae</taxon>
        <taxon>Orchideae</taxon>
        <taxon>Orchidinae</taxon>
        <taxon>Platanthera</taxon>
    </lineage>
</organism>
<feature type="region of interest" description="Disordered" evidence="5">
    <location>
        <begin position="259"/>
        <end position="303"/>
    </location>
</feature>
<proteinExistence type="predicted"/>
<evidence type="ECO:0000313" key="8">
    <source>
        <dbReference type="Proteomes" id="UP001418222"/>
    </source>
</evidence>
<evidence type="ECO:0000256" key="4">
    <source>
        <dbReference type="ARBA" id="ARBA00023136"/>
    </source>
</evidence>
<comment type="caution">
    <text evidence="7">The sequence shown here is derived from an EMBL/GenBank/DDBJ whole genome shotgun (WGS) entry which is preliminary data.</text>
</comment>
<evidence type="ECO:0000256" key="5">
    <source>
        <dbReference type="SAM" id="MobiDB-lite"/>
    </source>
</evidence>
<dbReference type="Proteomes" id="UP001418222">
    <property type="component" value="Unassembled WGS sequence"/>
</dbReference>
<dbReference type="SUPFAM" id="SSF103481">
    <property type="entry name" value="Multidrug resistance efflux transporter EmrE"/>
    <property type="match status" value="1"/>
</dbReference>
<evidence type="ECO:0000256" key="1">
    <source>
        <dbReference type="ARBA" id="ARBA00004141"/>
    </source>
</evidence>
<comment type="subcellular location">
    <subcellularLocation>
        <location evidence="1">Membrane</location>
        <topology evidence="1">Multi-pass membrane protein</topology>
    </subcellularLocation>
</comment>
<dbReference type="PANTHER" id="PTHR31218">
    <property type="entry name" value="WAT1-RELATED PROTEIN"/>
    <property type="match status" value="1"/>
</dbReference>
<dbReference type="InterPro" id="IPR037185">
    <property type="entry name" value="EmrE-like"/>
</dbReference>
<dbReference type="InterPro" id="IPR030184">
    <property type="entry name" value="WAT1-related"/>
</dbReference>
<accession>A0AAP0B8F0</accession>
<gene>
    <name evidence="7" type="ORF">KSP39_PZI016741</name>
</gene>
<evidence type="ECO:0000256" key="2">
    <source>
        <dbReference type="ARBA" id="ARBA00022692"/>
    </source>
</evidence>